<name>A0A402DSL3_9CELL</name>
<dbReference type="Proteomes" id="UP000289954">
    <property type="component" value="Unassembled WGS sequence"/>
</dbReference>
<feature type="region of interest" description="Disordered" evidence="1">
    <location>
        <begin position="20"/>
        <end position="72"/>
    </location>
</feature>
<protein>
    <recommendedName>
        <fullName evidence="3">LysM domain-containing protein</fullName>
    </recommendedName>
</protein>
<evidence type="ECO:0000259" key="3">
    <source>
        <dbReference type="PROSITE" id="PS51782"/>
    </source>
</evidence>
<keyword evidence="2" id="KW-1133">Transmembrane helix</keyword>
<evidence type="ECO:0000313" key="4">
    <source>
        <dbReference type="EMBL" id="GCE77112.1"/>
    </source>
</evidence>
<comment type="caution">
    <text evidence="4">The sequence shown here is derived from an EMBL/GenBank/DDBJ whole genome shotgun (WGS) entry which is preliminary data.</text>
</comment>
<dbReference type="RefSeq" id="WP_130781717.1">
    <property type="nucleotide sequence ID" value="NZ_BIMR01000172.1"/>
</dbReference>
<organism evidence="4 5">
    <name type="scientific">Cellulomonas biazotea</name>
    <dbReference type="NCBI Taxonomy" id="1709"/>
    <lineage>
        <taxon>Bacteria</taxon>
        <taxon>Bacillati</taxon>
        <taxon>Actinomycetota</taxon>
        <taxon>Actinomycetes</taxon>
        <taxon>Micrococcales</taxon>
        <taxon>Cellulomonadaceae</taxon>
        <taxon>Cellulomonas</taxon>
    </lineage>
</organism>
<evidence type="ECO:0000256" key="1">
    <source>
        <dbReference type="SAM" id="MobiDB-lite"/>
    </source>
</evidence>
<keyword evidence="5" id="KW-1185">Reference proteome</keyword>
<dbReference type="InterPro" id="IPR036779">
    <property type="entry name" value="LysM_dom_sf"/>
</dbReference>
<evidence type="ECO:0000313" key="5">
    <source>
        <dbReference type="Proteomes" id="UP000289954"/>
    </source>
</evidence>
<feature type="compositionally biased region" description="Low complexity" evidence="1">
    <location>
        <begin position="23"/>
        <end position="40"/>
    </location>
</feature>
<keyword evidence="2" id="KW-0472">Membrane</keyword>
<accession>A0A402DSL3</accession>
<gene>
    <name evidence="4" type="ORF">CBZ_21680</name>
</gene>
<feature type="domain" description="LysM" evidence="3">
    <location>
        <begin position="116"/>
        <end position="166"/>
    </location>
</feature>
<feature type="transmembrane region" description="Helical" evidence="2">
    <location>
        <begin position="83"/>
        <end position="105"/>
    </location>
</feature>
<keyword evidence="2" id="KW-0812">Transmembrane</keyword>
<feature type="compositionally biased region" description="Low complexity" evidence="1">
    <location>
        <begin position="58"/>
        <end position="67"/>
    </location>
</feature>
<proteinExistence type="predicted"/>
<dbReference type="OrthoDB" id="5084290at2"/>
<dbReference type="EMBL" id="BIMR01000172">
    <property type="protein sequence ID" value="GCE77112.1"/>
    <property type="molecule type" value="Genomic_DNA"/>
</dbReference>
<evidence type="ECO:0000256" key="2">
    <source>
        <dbReference type="SAM" id="Phobius"/>
    </source>
</evidence>
<dbReference type="PROSITE" id="PS51782">
    <property type="entry name" value="LYSM"/>
    <property type="match status" value="1"/>
</dbReference>
<dbReference type="Gene3D" id="3.10.350.10">
    <property type="entry name" value="LysM domain"/>
    <property type="match status" value="1"/>
</dbReference>
<dbReference type="Pfam" id="PF01476">
    <property type="entry name" value="LysM"/>
    <property type="match status" value="1"/>
</dbReference>
<reference evidence="4 5" key="1">
    <citation type="submission" date="2019-01" db="EMBL/GenBank/DDBJ databases">
        <title>Draft genome sequence of Cellulomonas takizawaensis strain TKZ-21.</title>
        <authorList>
            <person name="Yamamura H."/>
            <person name="Hayashi T."/>
            <person name="Hamada M."/>
            <person name="Serisawa Y."/>
            <person name="Matsuyama K."/>
            <person name="Nakagawa Y."/>
            <person name="Otoguro M."/>
            <person name="Yanagida F."/>
            <person name="Hayakawa M."/>
        </authorList>
    </citation>
    <scope>NUCLEOTIDE SEQUENCE [LARGE SCALE GENOMIC DNA]</scope>
    <source>
        <strain evidence="4 5">NBRC12680</strain>
    </source>
</reference>
<dbReference type="SUPFAM" id="SSF54106">
    <property type="entry name" value="LysM domain"/>
    <property type="match status" value="1"/>
</dbReference>
<dbReference type="InterPro" id="IPR018392">
    <property type="entry name" value="LysM"/>
</dbReference>
<dbReference type="SMART" id="SM00257">
    <property type="entry name" value="LysM"/>
    <property type="match status" value="1"/>
</dbReference>
<sequence>MDTAVLSPMGASVVHLDTRRARPVSAARPAPVARSARPTPVGAEARRAPVRTAVSTESASVAGSGRSASREQAPLRLTTRGRVVVVALGLLLSLGVSMVAARAVADAPVSGGVEVVRHVVVEGETLWALAERVAAPGDDVRDVVIELVRLNGLPSAGLMAGQTIVLPAR</sequence>
<dbReference type="AlphaFoldDB" id="A0A402DSL3"/>